<gene>
    <name evidence="4" type="ORF">M0811_11705</name>
</gene>
<reference evidence="4" key="1">
    <citation type="submission" date="2022-10" db="EMBL/GenBank/DDBJ databases">
        <title>Novel sulphate-reducing endosymbionts in the free-living metamonad Anaeramoeba.</title>
        <authorList>
            <person name="Jerlstrom-Hultqvist J."/>
            <person name="Cepicka I."/>
            <person name="Gallot-Lavallee L."/>
            <person name="Salas-Leiva D."/>
            <person name="Curtis B.A."/>
            <person name="Zahonova K."/>
            <person name="Pipaliya S."/>
            <person name="Dacks J."/>
            <person name="Roger A.J."/>
        </authorList>
    </citation>
    <scope>NUCLEOTIDE SEQUENCE</scope>
    <source>
        <strain evidence="4">BMAN</strain>
    </source>
</reference>
<feature type="chain" id="PRO_5040365836" evidence="2">
    <location>
        <begin position="21"/>
        <end position="150"/>
    </location>
</feature>
<feature type="domain" description="Selenoprotein F/M" evidence="3">
    <location>
        <begin position="78"/>
        <end position="140"/>
    </location>
</feature>
<comment type="similarity">
    <text evidence="1">Belongs to the selenoprotein M/F family.</text>
</comment>
<dbReference type="SUPFAM" id="SSF52833">
    <property type="entry name" value="Thioredoxin-like"/>
    <property type="match status" value="1"/>
</dbReference>
<organism evidence="4 5">
    <name type="scientific">Anaeramoeba ignava</name>
    <name type="common">Anaerobic marine amoeba</name>
    <dbReference type="NCBI Taxonomy" id="1746090"/>
    <lineage>
        <taxon>Eukaryota</taxon>
        <taxon>Metamonada</taxon>
        <taxon>Anaeramoebidae</taxon>
        <taxon>Anaeramoeba</taxon>
    </lineage>
</organism>
<name>A0A9Q0LAL5_ANAIG</name>
<dbReference type="Proteomes" id="UP001149090">
    <property type="component" value="Unassembled WGS sequence"/>
</dbReference>
<feature type="signal peptide" evidence="2">
    <location>
        <begin position="1"/>
        <end position="20"/>
    </location>
</feature>
<evidence type="ECO:0000256" key="1">
    <source>
        <dbReference type="ARBA" id="ARBA00005742"/>
    </source>
</evidence>
<sequence>MKKIILILSIIFVSIFVIKTQLDDSGSCAPKEPIIDTEEETDIELSAEDIEKLAEDIGVPFTKTKALGKARIRTGFGENLRKYPDIHKFVTTEGFDYSHLEVLFDGKDPELFVFDDNGNEIEKIDISQFTIQQLRDKLTEIGLKKVKDEL</sequence>
<dbReference type="InterPro" id="IPR038219">
    <property type="entry name" value="Sep15/SelM_sf"/>
</dbReference>
<dbReference type="InterPro" id="IPR014912">
    <property type="entry name" value="Sep15_SelM_dom"/>
</dbReference>
<dbReference type="Pfam" id="PF08806">
    <property type="entry name" value="Sep15_SelM"/>
    <property type="match status" value="1"/>
</dbReference>
<dbReference type="AlphaFoldDB" id="A0A9Q0LAL5"/>
<dbReference type="EMBL" id="JAPDFW010000105">
    <property type="protein sequence ID" value="KAJ5069362.1"/>
    <property type="molecule type" value="Genomic_DNA"/>
</dbReference>
<dbReference type="OrthoDB" id="25165at2759"/>
<accession>A0A9Q0LAL5</accession>
<dbReference type="InterPro" id="IPR036249">
    <property type="entry name" value="Thioredoxin-like_sf"/>
</dbReference>
<evidence type="ECO:0000313" key="5">
    <source>
        <dbReference type="Proteomes" id="UP001149090"/>
    </source>
</evidence>
<evidence type="ECO:0000256" key="2">
    <source>
        <dbReference type="SAM" id="SignalP"/>
    </source>
</evidence>
<evidence type="ECO:0000313" key="4">
    <source>
        <dbReference type="EMBL" id="KAJ5069362.1"/>
    </source>
</evidence>
<comment type="caution">
    <text evidence="4">The sequence shown here is derived from an EMBL/GenBank/DDBJ whole genome shotgun (WGS) entry which is preliminary data.</text>
</comment>
<protein>
    <submittedName>
        <fullName evidence="4">Selenoprotein f</fullName>
    </submittedName>
</protein>
<proteinExistence type="inferred from homology"/>
<evidence type="ECO:0000259" key="3">
    <source>
        <dbReference type="Pfam" id="PF08806"/>
    </source>
</evidence>
<keyword evidence="5" id="KW-1185">Reference proteome</keyword>
<keyword evidence="2" id="KW-0732">Signal</keyword>
<dbReference type="Gene3D" id="3.40.30.50">
    <property type="entry name" value="Sep15/SelM thioredoxin-like domain, active-site redox motif"/>
    <property type="match status" value="1"/>
</dbReference>